<comment type="caution">
    <text evidence="1">The sequence shown here is derived from an EMBL/GenBank/DDBJ whole genome shotgun (WGS) entry which is preliminary data.</text>
</comment>
<sequence>MSFTRYGYWDIAPPWPLLEIPKSGKNIVLKDLSLSVTNKILVTSFTKIDHETSEPAAELFMRTFDALPCRRARGLRAARNTQITFSVKGLPERAGGRVKNRPRYRDKAATAAQRVLQGFYLQYLVGTARLMYQSWYNEVMAVRGRRPTTQPLLKTKQIRERARHLPALTSALSAVSDFAVRHVPKAHTPITFRINMNNLSRWRFDRAHKLLFPRANRRPPKALSAARCELRSERPATRIRQSLPIQKKNLVACKVGIRAKVLRDNDFEW</sequence>
<name>A0A4C1YWU9_EUMVA</name>
<evidence type="ECO:0000313" key="2">
    <source>
        <dbReference type="Proteomes" id="UP000299102"/>
    </source>
</evidence>
<reference evidence="1 2" key="1">
    <citation type="journal article" date="2019" name="Commun. Biol.">
        <title>The bagworm genome reveals a unique fibroin gene that provides high tensile strength.</title>
        <authorList>
            <person name="Kono N."/>
            <person name="Nakamura H."/>
            <person name="Ohtoshi R."/>
            <person name="Tomita M."/>
            <person name="Numata K."/>
            <person name="Arakawa K."/>
        </authorList>
    </citation>
    <scope>NUCLEOTIDE SEQUENCE [LARGE SCALE GENOMIC DNA]</scope>
</reference>
<organism evidence="1 2">
    <name type="scientific">Eumeta variegata</name>
    <name type="common">Bagworm moth</name>
    <name type="synonym">Eumeta japonica</name>
    <dbReference type="NCBI Taxonomy" id="151549"/>
    <lineage>
        <taxon>Eukaryota</taxon>
        <taxon>Metazoa</taxon>
        <taxon>Ecdysozoa</taxon>
        <taxon>Arthropoda</taxon>
        <taxon>Hexapoda</taxon>
        <taxon>Insecta</taxon>
        <taxon>Pterygota</taxon>
        <taxon>Neoptera</taxon>
        <taxon>Endopterygota</taxon>
        <taxon>Lepidoptera</taxon>
        <taxon>Glossata</taxon>
        <taxon>Ditrysia</taxon>
        <taxon>Tineoidea</taxon>
        <taxon>Psychidae</taxon>
        <taxon>Oiketicinae</taxon>
        <taxon>Eumeta</taxon>
    </lineage>
</organism>
<gene>
    <name evidence="1" type="ORF">EVAR_55362_1</name>
</gene>
<evidence type="ECO:0000313" key="1">
    <source>
        <dbReference type="EMBL" id="GBP79304.1"/>
    </source>
</evidence>
<dbReference type="EMBL" id="BGZK01001409">
    <property type="protein sequence ID" value="GBP79304.1"/>
    <property type="molecule type" value="Genomic_DNA"/>
</dbReference>
<dbReference type="AlphaFoldDB" id="A0A4C1YWU9"/>
<dbReference type="Proteomes" id="UP000299102">
    <property type="component" value="Unassembled WGS sequence"/>
</dbReference>
<protein>
    <submittedName>
        <fullName evidence="1">Uncharacterized protein</fullName>
    </submittedName>
</protein>
<keyword evidence="2" id="KW-1185">Reference proteome</keyword>
<proteinExistence type="predicted"/>
<accession>A0A4C1YWU9</accession>